<keyword evidence="2" id="KW-1133">Transmembrane helix</keyword>
<reference evidence="3 4" key="1">
    <citation type="journal article" date="2016" name="Genome Biol. Evol.">
        <title>Divergent and convergent evolution of fungal pathogenicity.</title>
        <authorList>
            <person name="Shang Y."/>
            <person name="Xiao G."/>
            <person name="Zheng P."/>
            <person name="Cen K."/>
            <person name="Zhan S."/>
            <person name="Wang C."/>
        </authorList>
    </citation>
    <scope>NUCLEOTIDE SEQUENCE [LARGE SCALE GENOMIC DNA]</scope>
    <source>
        <strain evidence="3 4">RCEF 4871</strain>
    </source>
</reference>
<dbReference type="AlphaFoldDB" id="A0A167FBH7"/>
<accession>A0A167FBH7</accession>
<organism evidence="3 4">
    <name type="scientific">Metarhizium rileyi (strain RCEF 4871)</name>
    <name type="common">Nomuraea rileyi</name>
    <dbReference type="NCBI Taxonomy" id="1649241"/>
    <lineage>
        <taxon>Eukaryota</taxon>
        <taxon>Fungi</taxon>
        <taxon>Dikarya</taxon>
        <taxon>Ascomycota</taxon>
        <taxon>Pezizomycotina</taxon>
        <taxon>Sordariomycetes</taxon>
        <taxon>Hypocreomycetidae</taxon>
        <taxon>Hypocreales</taxon>
        <taxon>Clavicipitaceae</taxon>
        <taxon>Metarhizium</taxon>
    </lineage>
</organism>
<keyword evidence="2" id="KW-0812">Transmembrane</keyword>
<feature type="region of interest" description="Disordered" evidence="1">
    <location>
        <begin position="85"/>
        <end position="125"/>
    </location>
</feature>
<protein>
    <submittedName>
        <fullName evidence="3">Uncharacterized protein</fullName>
    </submittedName>
</protein>
<evidence type="ECO:0000313" key="3">
    <source>
        <dbReference type="EMBL" id="OAA45036.1"/>
    </source>
</evidence>
<keyword evidence="4" id="KW-1185">Reference proteome</keyword>
<evidence type="ECO:0000313" key="4">
    <source>
        <dbReference type="Proteomes" id="UP000243498"/>
    </source>
</evidence>
<dbReference type="EMBL" id="AZHC01000009">
    <property type="protein sequence ID" value="OAA45036.1"/>
    <property type="molecule type" value="Genomic_DNA"/>
</dbReference>
<evidence type="ECO:0000256" key="1">
    <source>
        <dbReference type="SAM" id="MobiDB-lite"/>
    </source>
</evidence>
<dbReference type="Proteomes" id="UP000243498">
    <property type="component" value="Unassembled WGS sequence"/>
</dbReference>
<name>A0A167FBH7_METRR</name>
<sequence length="125" mass="14077">MNKTVNIGCREFAYTINIRYVIPCFSIMVLTFDFVLNLGLVFDPKRFEYDLSSPQAIPNALAWESHPQNRLRPWAMTEASPRAMTLSQLPRGEKAGSLSPCSEAYEAAARNQKPRSRNVHPPPPA</sequence>
<keyword evidence="2" id="KW-0472">Membrane</keyword>
<comment type="caution">
    <text evidence="3">The sequence shown here is derived from an EMBL/GenBank/DDBJ whole genome shotgun (WGS) entry which is preliminary data.</text>
</comment>
<gene>
    <name evidence="3" type="ORF">NOR_03790</name>
</gene>
<evidence type="ECO:0000256" key="2">
    <source>
        <dbReference type="SAM" id="Phobius"/>
    </source>
</evidence>
<feature type="transmembrane region" description="Helical" evidence="2">
    <location>
        <begin position="20"/>
        <end position="42"/>
    </location>
</feature>
<proteinExistence type="predicted"/>